<dbReference type="Proteomes" id="UP001161405">
    <property type="component" value="Unassembled WGS sequence"/>
</dbReference>
<evidence type="ECO:0000256" key="1">
    <source>
        <dbReference type="ARBA" id="ARBA00023015"/>
    </source>
</evidence>
<dbReference type="PANTHER" id="PTHR30204:SF97">
    <property type="entry name" value="MERR FAMILY REGULATORY PROTEIN"/>
    <property type="match status" value="1"/>
</dbReference>
<name>A0ABQ5UTM0_9HYPH</name>
<reference evidence="5" key="2">
    <citation type="submission" date="2023-01" db="EMBL/GenBank/DDBJ databases">
        <title>Draft genome sequence of Maritalea porphyrae strain NBRC 107169.</title>
        <authorList>
            <person name="Sun Q."/>
            <person name="Mori K."/>
        </authorList>
    </citation>
    <scope>NUCLEOTIDE SEQUENCE</scope>
    <source>
        <strain evidence="5">NBRC 107169</strain>
    </source>
</reference>
<evidence type="ECO:0000256" key="2">
    <source>
        <dbReference type="ARBA" id="ARBA00023125"/>
    </source>
</evidence>
<evidence type="ECO:0000313" key="6">
    <source>
        <dbReference type="Proteomes" id="UP001161405"/>
    </source>
</evidence>
<dbReference type="PROSITE" id="PS50937">
    <property type="entry name" value="HTH_MERR_2"/>
    <property type="match status" value="1"/>
</dbReference>
<proteinExistence type="predicted"/>
<dbReference type="InterPro" id="IPR047057">
    <property type="entry name" value="MerR_fam"/>
</dbReference>
<comment type="caution">
    <text evidence="5">The sequence shown here is derived from an EMBL/GenBank/DDBJ whole genome shotgun (WGS) entry which is preliminary data.</text>
</comment>
<keyword evidence="6" id="KW-1185">Reference proteome</keyword>
<evidence type="ECO:0000256" key="3">
    <source>
        <dbReference type="ARBA" id="ARBA00023163"/>
    </source>
</evidence>
<dbReference type="SUPFAM" id="SSF46955">
    <property type="entry name" value="Putative DNA-binding domain"/>
    <property type="match status" value="1"/>
</dbReference>
<dbReference type="InterPro" id="IPR015358">
    <property type="entry name" value="Tscrpt_reg_MerR_DNA-bd"/>
</dbReference>
<dbReference type="EMBL" id="BSNI01000002">
    <property type="protein sequence ID" value="GLQ18538.1"/>
    <property type="molecule type" value="Genomic_DNA"/>
</dbReference>
<dbReference type="InterPro" id="IPR009061">
    <property type="entry name" value="DNA-bd_dom_put_sf"/>
</dbReference>
<dbReference type="CDD" id="cd04781">
    <property type="entry name" value="HTH_MerR-like_sg6"/>
    <property type="match status" value="1"/>
</dbReference>
<sequence>MTGIAPSTLRYYDDEGLIESVGRHGLRRQFEANVVLQLTLINMGKTAGFSLSQIKKMFNVDGKPEIDREEILAKVEDLGKQIKQLTALRDSLKHVANCPAPSHLECESFQRMVKVAHKQMVSRQSRQKQ</sequence>
<dbReference type="Gene3D" id="1.10.1660.10">
    <property type="match status" value="1"/>
</dbReference>
<protein>
    <submittedName>
        <fullName evidence="5">MerR family transcriptional regulator</fullName>
    </submittedName>
</protein>
<dbReference type="PANTHER" id="PTHR30204">
    <property type="entry name" value="REDOX-CYCLING DRUG-SENSING TRANSCRIPTIONAL ACTIVATOR SOXR"/>
    <property type="match status" value="1"/>
</dbReference>
<keyword evidence="2" id="KW-0238">DNA-binding</keyword>
<dbReference type="SMART" id="SM00422">
    <property type="entry name" value="HTH_MERR"/>
    <property type="match status" value="1"/>
</dbReference>
<organism evidence="5 6">
    <name type="scientific">Maritalea porphyrae</name>
    <dbReference type="NCBI Taxonomy" id="880732"/>
    <lineage>
        <taxon>Bacteria</taxon>
        <taxon>Pseudomonadati</taxon>
        <taxon>Pseudomonadota</taxon>
        <taxon>Alphaproteobacteria</taxon>
        <taxon>Hyphomicrobiales</taxon>
        <taxon>Devosiaceae</taxon>
        <taxon>Maritalea</taxon>
    </lineage>
</organism>
<evidence type="ECO:0000313" key="5">
    <source>
        <dbReference type="EMBL" id="GLQ18538.1"/>
    </source>
</evidence>
<gene>
    <name evidence="5" type="ORF">GCM10007879_27870</name>
</gene>
<evidence type="ECO:0000259" key="4">
    <source>
        <dbReference type="PROSITE" id="PS50937"/>
    </source>
</evidence>
<keyword evidence="1" id="KW-0805">Transcription regulation</keyword>
<feature type="domain" description="HTH merR-type" evidence="4">
    <location>
        <begin position="1"/>
        <end position="60"/>
    </location>
</feature>
<accession>A0ABQ5UTM0</accession>
<dbReference type="Pfam" id="PF09278">
    <property type="entry name" value="MerR-DNA-bind"/>
    <property type="match status" value="1"/>
</dbReference>
<dbReference type="InterPro" id="IPR000551">
    <property type="entry name" value="MerR-type_HTH_dom"/>
</dbReference>
<keyword evidence="3" id="KW-0804">Transcription</keyword>
<reference evidence="5" key="1">
    <citation type="journal article" date="2014" name="Int. J. Syst. Evol. Microbiol.">
        <title>Complete genome of a new Firmicutes species belonging to the dominant human colonic microbiota ('Ruminococcus bicirculans') reveals two chromosomes and a selective capacity to utilize plant glucans.</title>
        <authorList>
            <consortium name="NISC Comparative Sequencing Program"/>
            <person name="Wegmann U."/>
            <person name="Louis P."/>
            <person name="Goesmann A."/>
            <person name="Henrissat B."/>
            <person name="Duncan S.H."/>
            <person name="Flint H.J."/>
        </authorList>
    </citation>
    <scope>NUCLEOTIDE SEQUENCE</scope>
    <source>
        <strain evidence="5">NBRC 107169</strain>
    </source>
</reference>
<dbReference type="Pfam" id="PF00376">
    <property type="entry name" value="MerR"/>
    <property type="match status" value="1"/>
</dbReference>